<evidence type="ECO:0000256" key="7">
    <source>
        <dbReference type="ARBA" id="ARBA00023069"/>
    </source>
</evidence>
<comment type="caution">
    <text evidence="13">The sequence shown here is derived from an EMBL/GenBank/DDBJ whole genome shotgun (WGS) entry which is preliminary data.</text>
</comment>
<keyword evidence="6 9" id="KW-0408">Iron</keyword>
<keyword evidence="5 9" id="KW-0479">Metal-binding</keyword>
<keyword evidence="7" id="KW-0969">Cilium</keyword>
<dbReference type="NCBIfam" id="NF033191">
    <property type="entry name" value="JDVT-CTERM"/>
    <property type="match status" value="1"/>
</dbReference>
<dbReference type="PROSITE" id="PS51007">
    <property type="entry name" value="CYTC"/>
    <property type="match status" value="1"/>
</dbReference>
<reference evidence="13 14" key="1">
    <citation type="submission" date="2016-04" db="EMBL/GenBank/DDBJ databases">
        <title>Draft genome sequence of Janthinobacterium psychrotolerans sp. nov., isolated from freshwater sediments in Denmark.</title>
        <authorList>
            <person name="Gong X."/>
            <person name="Skrivergaard S."/>
            <person name="Korsgaard B.S."/>
            <person name="Schreiber L."/>
            <person name="Marshall I.P."/>
            <person name="Finster K."/>
            <person name="Schramm A."/>
        </authorList>
    </citation>
    <scope>NUCLEOTIDE SEQUENCE [LARGE SCALE GENOMIC DNA]</scope>
    <source>
        <strain evidence="13 14">S3-2</strain>
    </source>
</reference>
<gene>
    <name evidence="13" type="ORF">ASR47_102820</name>
</gene>
<dbReference type="EMBL" id="LOCQ01000035">
    <property type="protein sequence ID" value="OBV41314.1"/>
    <property type="molecule type" value="Genomic_DNA"/>
</dbReference>
<feature type="signal peptide" evidence="10">
    <location>
        <begin position="1"/>
        <end position="29"/>
    </location>
</feature>
<dbReference type="SUPFAM" id="SSF46626">
    <property type="entry name" value="Cytochrome c"/>
    <property type="match status" value="1"/>
</dbReference>
<feature type="domain" description="Thioredoxin" evidence="12">
    <location>
        <begin position="733"/>
        <end position="872"/>
    </location>
</feature>
<dbReference type="GO" id="GO:0005737">
    <property type="term" value="C:cytoplasm"/>
    <property type="evidence" value="ECO:0007669"/>
    <property type="project" value="UniProtKB-SubCell"/>
</dbReference>
<dbReference type="AlphaFoldDB" id="A0A1A7C8H2"/>
<evidence type="ECO:0000313" key="13">
    <source>
        <dbReference type="EMBL" id="OBV41314.1"/>
    </source>
</evidence>
<accession>A0A1A7C8H2</accession>
<keyword evidence="3" id="KW-0963">Cytoplasm</keyword>
<evidence type="ECO:0000256" key="4">
    <source>
        <dbReference type="ARBA" id="ARBA00022617"/>
    </source>
</evidence>
<evidence type="ECO:0000313" key="14">
    <source>
        <dbReference type="Proteomes" id="UP000092713"/>
    </source>
</evidence>
<dbReference type="RefSeq" id="WP_342670529.1">
    <property type="nucleotide sequence ID" value="NZ_LOCQ01000035.1"/>
</dbReference>
<dbReference type="InterPro" id="IPR013766">
    <property type="entry name" value="Thioredoxin_domain"/>
</dbReference>
<dbReference type="NCBIfam" id="NF012200">
    <property type="entry name" value="choice_anch_D"/>
    <property type="match status" value="5"/>
</dbReference>
<evidence type="ECO:0000256" key="9">
    <source>
        <dbReference type="PROSITE-ProRule" id="PRU00433"/>
    </source>
</evidence>
<dbReference type="SUPFAM" id="SSF52833">
    <property type="entry name" value="Thioredoxin-like"/>
    <property type="match status" value="1"/>
</dbReference>
<dbReference type="InterPro" id="IPR053879">
    <property type="entry name" value="HYDIN_VesB_CFA65-like_Ig"/>
</dbReference>
<dbReference type="GO" id="GO:0009055">
    <property type="term" value="F:electron transfer activity"/>
    <property type="evidence" value="ECO:0007669"/>
    <property type="project" value="InterPro"/>
</dbReference>
<keyword evidence="4 9" id="KW-0349">Heme</keyword>
<evidence type="ECO:0000256" key="1">
    <source>
        <dbReference type="ARBA" id="ARBA00004138"/>
    </source>
</evidence>
<dbReference type="InterPro" id="IPR013783">
    <property type="entry name" value="Ig-like_fold"/>
</dbReference>
<evidence type="ECO:0000256" key="2">
    <source>
        <dbReference type="ARBA" id="ARBA00004496"/>
    </source>
</evidence>
<dbReference type="Gene3D" id="2.60.40.10">
    <property type="entry name" value="Immunoglobulins"/>
    <property type="match status" value="5"/>
</dbReference>
<dbReference type="InterPro" id="IPR036909">
    <property type="entry name" value="Cyt_c-like_dom_sf"/>
</dbReference>
<evidence type="ECO:0000256" key="10">
    <source>
        <dbReference type="SAM" id="SignalP"/>
    </source>
</evidence>
<dbReference type="InterPro" id="IPR013740">
    <property type="entry name" value="Redoxin"/>
</dbReference>
<dbReference type="PATRIC" id="fig|1747903.4.peg.4993"/>
<dbReference type="InterPro" id="IPR009056">
    <property type="entry name" value="Cyt_c-like_dom"/>
</dbReference>
<dbReference type="Pfam" id="PF22544">
    <property type="entry name" value="HYDIN_VesB_CFA65-like_Ig"/>
    <property type="match status" value="1"/>
</dbReference>
<dbReference type="PROSITE" id="PS51352">
    <property type="entry name" value="THIOREDOXIN_2"/>
    <property type="match status" value="1"/>
</dbReference>
<proteinExistence type="predicted"/>
<dbReference type="PANTHER" id="PTHR42852">
    <property type="entry name" value="THIOL:DISULFIDE INTERCHANGE PROTEIN DSBE"/>
    <property type="match status" value="1"/>
</dbReference>
<dbReference type="GO" id="GO:0016491">
    <property type="term" value="F:oxidoreductase activity"/>
    <property type="evidence" value="ECO:0007669"/>
    <property type="project" value="InterPro"/>
</dbReference>
<comment type="subcellular location">
    <subcellularLocation>
        <location evidence="1">Cell projection</location>
        <location evidence="1">Cilium</location>
    </subcellularLocation>
    <subcellularLocation>
        <location evidence="2">Cytoplasm</location>
    </subcellularLocation>
</comment>
<evidence type="ECO:0000256" key="8">
    <source>
        <dbReference type="ARBA" id="ARBA00023273"/>
    </source>
</evidence>
<dbReference type="GO" id="GO:0046872">
    <property type="term" value="F:metal ion binding"/>
    <property type="evidence" value="ECO:0007669"/>
    <property type="project" value="UniProtKB-KW"/>
</dbReference>
<organism evidence="13 14">
    <name type="scientific">Janthinobacterium psychrotolerans</name>
    <dbReference type="NCBI Taxonomy" id="1747903"/>
    <lineage>
        <taxon>Bacteria</taxon>
        <taxon>Pseudomonadati</taxon>
        <taxon>Pseudomonadota</taxon>
        <taxon>Betaproteobacteria</taxon>
        <taxon>Burkholderiales</taxon>
        <taxon>Oxalobacteraceae</taxon>
        <taxon>Janthinobacterium</taxon>
    </lineage>
</organism>
<dbReference type="CDD" id="cd02966">
    <property type="entry name" value="TlpA_like_family"/>
    <property type="match status" value="1"/>
</dbReference>
<evidence type="ECO:0000259" key="11">
    <source>
        <dbReference type="PROSITE" id="PS51007"/>
    </source>
</evidence>
<evidence type="ECO:0000256" key="3">
    <source>
        <dbReference type="ARBA" id="ARBA00022490"/>
    </source>
</evidence>
<evidence type="ECO:0000256" key="6">
    <source>
        <dbReference type="ARBA" id="ARBA00023004"/>
    </source>
</evidence>
<keyword evidence="10" id="KW-0732">Signal</keyword>
<dbReference type="InterPro" id="IPR050553">
    <property type="entry name" value="Thioredoxin_ResA/DsbE_sf"/>
</dbReference>
<dbReference type="NCBIfam" id="TIGR03901">
    <property type="entry name" value="MYXO-CTERM"/>
    <property type="match status" value="1"/>
</dbReference>
<name>A0A1A7C8H2_9BURK</name>
<feature type="chain" id="PRO_5008355848" evidence="10">
    <location>
        <begin position="30"/>
        <end position="875"/>
    </location>
</feature>
<dbReference type="InterPro" id="IPR024038">
    <property type="entry name" value="MYXO-CTERM"/>
</dbReference>
<protein>
    <submittedName>
        <fullName evidence="13">MYXO-CTERM domain-containing protein</fullName>
    </submittedName>
</protein>
<dbReference type="GO" id="GO:0020037">
    <property type="term" value="F:heme binding"/>
    <property type="evidence" value="ECO:0007669"/>
    <property type="project" value="InterPro"/>
</dbReference>
<feature type="domain" description="Cytochrome c" evidence="11">
    <location>
        <begin position="30"/>
        <end position="110"/>
    </location>
</feature>
<keyword evidence="8" id="KW-0966">Cell projection</keyword>
<evidence type="ECO:0000259" key="12">
    <source>
        <dbReference type="PROSITE" id="PS51352"/>
    </source>
</evidence>
<dbReference type="Pfam" id="PF08534">
    <property type="entry name" value="Redoxin"/>
    <property type="match status" value="1"/>
</dbReference>
<dbReference type="Gene3D" id="3.40.30.10">
    <property type="entry name" value="Glutaredoxin"/>
    <property type="match status" value="1"/>
</dbReference>
<dbReference type="STRING" id="1747903.ASR47_102820"/>
<dbReference type="InterPro" id="IPR036249">
    <property type="entry name" value="Thioredoxin-like_sf"/>
</dbReference>
<sequence length="875" mass="84344">MKRIRPPHRRALCTAGIWALLALGVSAQAADALNGKSLYLNGPASGGTSCAACHGASPAANVNGIRAAANNPGVISNAFAANRGGMGSLFNGKFSAAEIADLAAFIGNPDVSSAPAATLAPATLAFGGTTVGQASTAMSTTLSNSGNAALNISALAVGGANPGDFAISGGSCAAGASVAAGASCNVQLVFRPSGAGARGAALAISHNATGASSSVALSGTGNAVASATVALSANALNFGALLTGSASPAQSITVNNAGQAALSLSGISLSGANAAIFTLGGSCATATAVPAGGSCTVTVVATPTAAGPFAANLNLASNASNGGIAVSLAGSASAAAPALAANPTALSFGAQTIGAGATTQSVAITNRGNVPVTFTSVAVSGAPSVTIGSGGCAGTLAVAASCNVPLAFAPTAEGSVNAILLLRSNAADVSVAVTGSGTTAAVARPALSETGPVAFADTQVGQQAAAHRTTLSNNGSAALKITTLAAGGGNPGDFALAGTCAIGGSVSPGASCTIDSIFKPAAAGARSADLVLMTDGGAQLSLRLNGNGLAVPTSTPSLSASPQAFDFGSATVGDTGPLKRFTLTNSGSVALTINSATFSGPYATANDAKACGAFPLTLAAGASCELPVRFTPTTAGSASGNLTLQAAGASWTIALSGQGAASVVVSGQPQNHGGGGCSAAQDGNDPMLALLVLLAAGVLAWRRRKPHAAAVAGTLAGVAACALFALPAPASALETGTPAPAFTLSGPDGAVKLEQYRGKLVYLDFWASWCGPCRQSFPWMNEMQARYGSQGLQIVGINVDAKADDARSFLGTTPARFAVAFDPSGATPRAYGVKGMPSSVLIGPDGKVLFEHSGFRAADREALESRIKTALGALK</sequence>
<keyword evidence="14" id="KW-1185">Reference proteome</keyword>
<dbReference type="Proteomes" id="UP000092713">
    <property type="component" value="Unassembled WGS sequence"/>
</dbReference>
<dbReference type="PANTHER" id="PTHR42852:SF18">
    <property type="entry name" value="CHROMOSOME UNDETERMINED SCAFFOLD_47, WHOLE GENOME SHOTGUN SEQUENCE"/>
    <property type="match status" value="1"/>
</dbReference>
<evidence type="ECO:0000256" key="5">
    <source>
        <dbReference type="ARBA" id="ARBA00022723"/>
    </source>
</evidence>